<proteinExistence type="inferred from homology"/>
<dbReference type="Proteomes" id="UP000545507">
    <property type="component" value="Unassembled WGS sequence"/>
</dbReference>
<evidence type="ECO:0000256" key="1">
    <source>
        <dbReference type="ARBA" id="ARBA00010364"/>
    </source>
</evidence>
<evidence type="ECO:0000256" key="2">
    <source>
        <dbReference type="HAMAP-Rule" id="MF_00634"/>
    </source>
</evidence>
<dbReference type="AlphaFoldDB" id="A0A7Y8KVC4"/>
<dbReference type="SUPFAM" id="SSF69786">
    <property type="entry name" value="YggU-like"/>
    <property type="match status" value="1"/>
</dbReference>
<dbReference type="Pfam" id="PF02594">
    <property type="entry name" value="DUF167"/>
    <property type="match status" value="1"/>
</dbReference>
<reference evidence="4 5" key="1">
    <citation type="submission" date="2019-09" db="EMBL/GenBank/DDBJ databases">
        <title>Hydrogenophaga aromatica sp. nov., isolated from a para-xylene-degrading enrichment culture.</title>
        <authorList>
            <person name="Tancsics A."/>
            <person name="Banerjee S."/>
        </authorList>
    </citation>
    <scope>NUCLEOTIDE SEQUENCE [LARGE SCALE GENOMIC DNA]</scope>
    <source>
        <strain evidence="4 5">D2P1</strain>
    </source>
</reference>
<gene>
    <name evidence="4" type="ORF">F3K02_01275</name>
</gene>
<dbReference type="HAMAP" id="MF_00634">
    <property type="entry name" value="UPF0235"/>
    <property type="match status" value="1"/>
</dbReference>
<organism evidence="4 5">
    <name type="scientific">Hydrogenophaga aromaticivorans</name>
    <dbReference type="NCBI Taxonomy" id="2610898"/>
    <lineage>
        <taxon>Bacteria</taxon>
        <taxon>Pseudomonadati</taxon>
        <taxon>Pseudomonadota</taxon>
        <taxon>Betaproteobacteria</taxon>
        <taxon>Burkholderiales</taxon>
        <taxon>Comamonadaceae</taxon>
        <taxon>Hydrogenophaga</taxon>
    </lineage>
</organism>
<dbReference type="NCBIfam" id="TIGR00251">
    <property type="entry name" value="DUF167 family protein"/>
    <property type="match status" value="1"/>
</dbReference>
<dbReference type="SMART" id="SM01152">
    <property type="entry name" value="DUF167"/>
    <property type="match status" value="1"/>
</dbReference>
<name>A0A7Y8KVC4_9BURK</name>
<evidence type="ECO:0000256" key="3">
    <source>
        <dbReference type="SAM" id="MobiDB-lite"/>
    </source>
</evidence>
<keyword evidence="5" id="KW-1185">Reference proteome</keyword>
<comment type="similarity">
    <text evidence="1 2">Belongs to the UPF0235 family.</text>
</comment>
<evidence type="ECO:0000313" key="4">
    <source>
        <dbReference type="EMBL" id="NWF43889.1"/>
    </source>
</evidence>
<dbReference type="InterPro" id="IPR003746">
    <property type="entry name" value="DUF167"/>
</dbReference>
<accession>A0A7Y8KVC4</accession>
<feature type="region of interest" description="Disordered" evidence="3">
    <location>
        <begin position="1"/>
        <end position="31"/>
    </location>
</feature>
<protein>
    <recommendedName>
        <fullName evidence="2">UPF0235 protein F3K02_01275</fullName>
    </recommendedName>
</protein>
<evidence type="ECO:0000313" key="5">
    <source>
        <dbReference type="Proteomes" id="UP000545507"/>
    </source>
</evidence>
<dbReference type="InterPro" id="IPR036591">
    <property type="entry name" value="YggU-like_sf"/>
</dbReference>
<sequence>MARKSKTQALTPAPDDEAEEPGSAAPRMKMNTPCAWDGDTLVVNILGTPAAKRDAIGKTKGHQLKVSVTATPVAGKATDHMVKFLAEEFDVPAKAITVVFGRFNVNKQLRILAPKKIPAVLAKLLEDTGP</sequence>
<dbReference type="Gene3D" id="3.30.1200.10">
    <property type="entry name" value="YggU-like"/>
    <property type="match status" value="1"/>
</dbReference>
<dbReference type="EMBL" id="VYGV01000001">
    <property type="protein sequence ID" value="NWF43889.1"/>
    <property type="molecule type" value="Genomic_DNA"/>
</dbReference>
<comment type="caution">
    <text evidence="4">The sequence shown here is derived from an EMBL/GenBank/DDBJ whole genome shotgun (WGS) entry which is preliminary data.</text>
</comment>